<dbReference type="GO" id="GO:0005829">
    <property type="term" value="C:cytosol"/>
    <property type="evidence" value="ECO:0007669"/>
    <property type="project" value="TreeGrafter"/>
</dbReference>
<keyword evidence="3" id="KW-0049">Antioxidant</keyword>
<feature type="active site" description="Cysteine sulfenic acid (-SOH) intermediate; for peroxidase activity" evidence="8">
    <location>
        <position position="82"/>
    </location>
</feature>
<evidence type="ECO:0000256" key="3">
    <source>
        <dbReference type="ARBA" id="ARBA00022862"/>
    </source>
</evidence>
<reference evidence="10 11" key="1">
    <citation type="submission" date="2019-02" db="EMBL/GenBank/DDBJ databases">
        <title>Deep-cultivation of Planctomycetes and their phenomic and genomic characterization uncovers novel biology.</title>
        <authorList>
            <person name="Wiegand S."/>
            <person name="Jogler M."/>
            <person name="Boedeker C."/>
            <person name="Pinto D."/>
            <person name="Vollmers J."/>
            <person name="Rivas-Marin E."/>
            <person name="Kohn T."/>
            <person name="Peeters S.H."/>
            <person name="Heuer A."/>
            <person name="Rast P."/>
            <person name="Oberbeckmann S."/>
            <person name="Bunk B."/>
            <person name="Jeske O."/>
            <person name="Meyerdierks A."/>
            <person name="Storesund J.E."/>
            <person name="Kallscheuer N."/>
            <person name="Luecker S."/>
            <person name="Lage O.M."/>
            <person name="Pohl T."/>
            <person name="Merkel B.J."/>
            <person name="Hornburger P."/>
            <person name="Mueller R.-W."/>
            <person name="Bruemmer F."/>
            <person name="Labrenz M."/>
            <person name="Spormann A.M."/>
            <person name="Op den Camp H."/>
            <person name="Overmann J."/>
            <person name="Amann R."/>
            <person name="Jetten M.S.M."/>
            <person name="Mascher T."/>
            <person name="Medema M.H."/>
            <person name="Devos D.P."/>
            <person name="Kaster A.-K."/>
            <person name="Ovreas L."/>
            <person name="Rohde M."/>
            <person name="Galperin M.Y."/>
            <person name="Jogler C."/>
        </authorList>
    </citation>
    <scope>NUCLEOTIDE SEQUENCE [LARGE SCALE GENOMIC DNA]</scope>
    <source>
        <strain evidence="10 11">K23_9</strain>
    </source>
</reference>
<dbReference type="InterPro" id="IPR050217">
    <property type="entry name" value="Peroxiredoxin"/>
</dbReference>
<keyword evidence="11" id="KW-1185">Reference proteome</keyword>
<sequence>MGRQRFGPLEISSPTQKLASFPIQFTFTVKDIAMSVLVTQQAPEFTAQAVMPDGQFKEVSLSDYKGQYVLLFFWPLDFTFVCPTEIIAFSDRAKDFAALGVQILGVSIDSHFTHLAWTNTARDQGGIGKTDYPLIADLNKQISRDYDVLLDGGVALRGLFLIDKEGIVRHQVVNDLPLGRSVDEAFRMVQALQYFEKNGEVCPANWQEGSRTIKPDVENSKEFFNAEYKA</sequence>
<dbReference type="GO" id="GO:0033554">
    <property type="term" value="P:cellular response to stress"/>
    <property type="evidence" value="ECO:0007669"/>
    <property type="project" value="TreeGrafter"/>
</dbReference>
<comment type="similarity">
    <text evidence="1">Belongs to the peroxiredoxin family. AhpC/Prx1 subfamily.</text>
</comment>
<dbReference type="Proteomes" id="UP000319817">
    <property type="component" value="Chromosome"/>
</dbReference>
<protein>
    <recommendedName>
        <fullName evidence="6">Thioredoxin peroxidase</fullName>
    </recommendedName>
</protein>
<dbReference type="Gene3D" id="3.40.30.10">
    <property type="entry name" value="Glutaredoxin"/>
    <property type="match status" value="1"/>
</dbReference>
<accession>A0A517NZ65</accession>
<dbReference type="AlphaFoldDB" id="A0A517NZ65"/>
<name>A0A517NZ65_9BACT</name>
<dbReference type="Pfam" id="PF10417">
    <property type="entry name" value="1-cysPrx_C"/>
    <property type="match status" value="1"/>
</dbReference>
<proteinExistence type="inferred from homology"/>
<dbReference type="GO" id="GO:0006979">
    <property type="term" value="P:response to oxidative stress"/>
    <property type="evidence" value="ECO:0007669"/>
    <property type="project" value="TreeGrafter"/>
</dbReference>
<evidence type="ECO:0000256" key="5">
    <source>
        <dbReference type="ARBA" id="ARBA00023157"/>
    </source>
</evidence>
<keyword evidence="2 10" id="KW-0575">Peroxidase</keyword>
<dbReference type="GO" id="GO:0042744">
    <property type="term" value="P:hydrogen peroxide catabolic process"/>
    <property type="evidence" value="ECO:0007669"/>
    <property type="project" value="TreeGrafter"/>
</dbReference>
<dbReference type="SUPFAM" id="SSF52833">
    <property type="entry name" value="Thioredoxin-like"/>
    <property type="match status" value="1"/>
</dbReference>
<evidence type="ECO:0000256" key="2">
    <source>
        <dbReference type="ARBA" id="ARBA00022559"/>
    </source>
</evidence>
<evidence type="ECO:0000256" key="1">
    <source>
        <dbReference type="ARBA" id="ARBA00009796"/>
    </source>
</evidence>
<evidence type="ECO:0000313" key="11">
    <source>
        <dbReference type="Proteomes" id="UP000319817"/>
    </source>
</evidence>
<organism evidence="10 11">
    <name type="scientific">Stieleria marina</name>
    <dbReference type="NCBI Taxonomy" id="1930275"/>
    <lineage>
        <taxon>Bacteria</taxon>
        <taxon>Pseudomonadati</taxon>
        <taxon>Planctomycetota</taxon>
        <taxon>Planctomycetia</taxon>
        <taxon>Pirellulales</taxon>
        <taxon>Pirellulaceae</taxon>
        <taxon>Stieleria</taxon>
    </lineage>
</organism>
<dbReference type="PANTHER" id="PTHR10681">
    <property type="entry name" value="THIOREDOXIN PEROXIDASE"/>
    <property type="match status" value="1"/>
</dbReference>
<dbReference type="InterPro" id="IPR019479">
    <property type="entry name" value="Peroxiredoxin_C"/>
</dbReference>
<dbReference type="PANTHER" id="PTHR10681:SF128">
    <property type="entry name" value="THIOREDOXIN-DEPENDENT PEROXIDE REDUCTASE, MITOCHONDRIAL"/>
    <property type="match status" value="1"/>
</dbReference>
<dbReference type="Pfam" id="PF00578">
    <property type="entry name" value="AhpC-TSA"/>
    <property type="match status" value="1"/>
</dbReference>
<dbReference type="InterPro" id="IPR036249">
    <property type="entry name" value="Thioredoxin-like_sf"/>
</dbReference>
<feature type="domain" description="Thioredoxin" evidence="9">
    <location>
        <begin position="36"/>
        <end position="194"/>
    </location>
</feature>
<evidence type="ECO:0000256" key="7">
    <source>
        <dbReference type="ARBA" id="ARBA00037420"/>
    </source>
</evidence>
<evidence type="ECO:0000259" key="9">
    <source>
        <dbReference type="PROSITE" id="PS51352"/>
    </source>
</evidence>
<dbReference type="InterPro" id="IPR000866">
    <property type="entry name" value="AhpC/TSA"/>
</dbReference>
<comment type="function">
    <text evidence="7">Thiol-specific peroxidase that catalyzes the reduction of hydrogen peroxide and organic hydroperoxides to water and alcohols, respectively. Plays a role in cell protection against oxidative stress by detoxifying peroxides.</text>
</comment>
<keyword evidence="4 10" id="KW-0560">Oxidoreductase</keyword>
<dbReference type="GO" id="GO:0008379">
    <property type="term" value="F:thioredoxin peroxidase activity"/>
    <property type="evidence" value="ECO:0007669"/>
    <property type="project" value="TreeGrafter"/>
</dbReference>
<dbReference type="InterPro" id="IPR024706">
    <property type="entry name" value="Peroxiredoxin_AhpC-typ"/>
</dbReference>
<dbReference type="FunFam" id="3.40.30.10:FF:000003">
    <property type="entry name" value="Peroxiredoxin 1"/>
    <property type="match status" value="1"/>
</dbReference>
<evidence type="ECO:0000313" key="10">
    <source>
        <dbReference type="EMBL" id="QDT12415.1"/>
    </source>
</evidence>
<evidence type="ECO:0000256" key="6">
    <source>
        <dbReference type="ARBA" id="ARBA00032824"/>
    </source>
</evidence>
<dbReference type="GO" id="GO:0045454">
    <property type="term" value="P:cell redox homeostasis"/>
    <property type="evidence" value="ECO:0007669"/>
    <property type="project" value="TreeGrafter"/>
</dbReference>
<evidence type="ECO:0000256" key="8">
    <source>
        <dbReference type="PIRSR" id="PIRSR000239-1"/>
    </source>
</evidence>
<dbReference type="PIRSF" id="PIRSF000239">
    <property type="entry name" value="AHPC"/>
    <property type="match status" value="1"/>
</dbReference>
<dbReference type="EMBL" id="CP036526">
    <property type="protein sequence ID" value="QDT12415.1"/>
    <property type="molecule type" value="Genomic_DNA"/>
</dbReference>
<gene>
    <name evidence="10" type="primary">tsaA</name>
    <name evidence="10" type="ORF">K239x_44250</name>
</gene>
<keyword evidence="5" id="KW-1015">Disulfide bond</keyword>
<dbReference type="PROSITE" id="PS51352">
    <property type="entry name" value="THIOREDOXIN_2"/>
    <property type="match status" value="1"/>
</dbReference>
<evidence type="ECO:0000256" key="4">
    <source>
        <dbReference type="ARBA" id="ARBA00023002"/>
    </source>
</evidence>
<dbReference type="InterPro" id="IPR013766">
    <property type="entry name" value="Thioredoxin_domain"/>
</dbReference>
<dbReference type="CDD" id="cd03015">
    <property type="entry name" value="PRX_Typ2cys"/>
    <property type="match status" value="1"/>
</dbReference>